<feature type="compositionally biased region" description="Low complexity" evidence="1">
    <location>
        <begin position="290"/>
        <end position="305"/>
    </location>
</feature>
<reference evidence="3 4" key="1">
    <citation type="submission" date="2020-01" db="EMBL/GenBank/DDBJ databases">
        <authorList>
            <consortium name="DOE Joint Genome Institute"/>
            <person name="Haridas S."/>
            <person name="Albert R."/>
            <person name="Binder M."/>
            <person name="Bloem J."/>
            <person name="Labutti K."/>
            <person name="Salamov A."/>
            <person name="Andreopoulos B."/>
            <person name="Baker S.E."/>
            <person name="Barry K."/>
            <person name="Bills G."/>
            <person name="Bluhm B.H."/>
            <person name="Cannon C."/>
            <person name="Castanera R."/>
            <person name="Culley D.E."/>
            <person name="Daum C."/>
            <person name="Ezra D."/>
            <person name="Gonzalez J.B."/>
            <person name="Henrissat B."/>
            <person name="Kuo A."/>
            <person name="Liang C."/>
            <person name="Lipzen A."/>
            <person name="Lutzoni F."/>
            <person name="Magnuson J."/>
            <person name="Mondo S."/>
            <person name="Nolan M."/>
            <person name="Ohm R."/>
            <person name="Pangilinan J."/>
            <person name="Park H.-J.H."/>
            <person name="Ramirez L."/>
            <person name="Alfaro M."/>
            <person name="Sun H."/>
            <person name="Tritt A."/>
            <person name="Yoshinaga Y."/>
            <person name="Zwiers L.-H.L."/>
            <person name="Turgeon B.G."/>
            <person name="Goodwin S.B."/>
            <person name="Spatafora J.W."/>
            <person name="Crous P.W."/>
            <person name="Grigoriev I.V."/>
        </authorList>
    </citation>
    <scope>NUCLEOTIDE SEQUENCE [LARGE SCALE GENOMIC DNA]</scope>
    <source>
        <strain evidence="3 4">CBS 611.86</strain>
    </source>
</reference>
<protein>
    <submittedName>
        <fullName evidence="3">Uncharacterized protein</fullName>
    </submittedName>
</protein>
<proteinExistence type="predicted"/>
<comment type="caution">
    <text evidence="3">The sequence shown here is derived from an EMBL/GenBank/DDBJ whole genome shotgun (WGS) entry which is preliminary data.</text>
</comment>
<feature type="transmembrane region" description="Helical" evidence="2">
    <location>
        <begin position="90"/>
        <end position="120"/>
    </location>
</feature>
<dbReference type="EMBL" id="JAADJZ010000018">
    <property type="protein sequence ID" value="KAF2868827.1"/>
    <property type="molecule type" value="Genomic_DNA"/>
</dbReference>
<evidence type="ECO:0000256" key="2">
    <source>
        <dbReference type="SAM" id="Phobius"/>
    </source>
</evidence>
<feature type="region of interest" description="Disordered" evidence="1">
    <location>
        <begin position="290"/>
        <end position="334"/>
    </location>
</feature>
<evidence type="ECO:0000256" key="1">
    <source>
        <dbReference type="SAM" id="MobiDB-lite"/>
    </source>
</evidence>
<dbReference type="AlphaFoldDB" id="A0A7C8IB87"/>
<feature type="compositionally biased region" description="Polar residues" evidence="1">
    <location>
        <begin position="324"/>
        <end position="334"/>
    </location>
</feature>
<gene>
    <name evidence="3" type="ORF">BDV95DRAFT_579454</name>
</gene>
<name>A0A7C8IB87_9PLEO</name>
<keyword evidence="2" id="KW-1133">Transmembrane helix</keyword>
<evidence type="ECO:0000313" key="4">
    <source>
        <dbReference type="Proteomes" id="UP000481861"/>
    </source>
</evidence>
<keyword evidence="2" id="KW-0472">Membrane</keyword>
<feature type="transmembrane region" description="Helical" evidence="2">
    <location>
        <begin position="57"/>
        <end position="78"/>
    </location>
</feature>
<sequence length="358" mass="35932">MAMGIDVFRGMAGAEPEARVVGEVVVWLAYGGVGIADTATAVVLEIPVDKTTSSVSVTTSIVVVTFSVAVALPHSAVVSASTTPVGRSGFVRISVVVVVVVVPFPYGGAVAVAVAVIVVFQKCCEDDVGSAGRKFGSETTMSVVVRGQGGAVAFWGTGIGPMGIMEKPGIALLLLLDGAGDDDDDDDGVFDGSGKRATVNIGGWMFGFLAEGVGQKGRIETMKSGKMLGDVSVAGSAELLVGLVELSVGEEMMLAPAVGVTTIVSATEDTTSIGVGWITTVVVTVRVSSSSSSPSSPFSSSSSSSSPPPNNSPNKSHASKSLKKSTNPDTNVFGSASPSLCVAATATAREASTLCGCA</sequence>
<keyword evidence="4" id="KW-1185">Reference proteome</keyword>
<dbReference type="Proteomes" id="UP000481861">
    <property type="component" value="Unassembled WGS sequence"/>
</dbReference>
<evidence type="ECO:0000313" key="3">
    <source>
        <dbReference type="EMBL" id="KAF2868827.1"/>
    </source>
</evidence>
<accession>A0A7C8IB87</accession>
<keyword evidence="2" id="KW-0812">Transmembrane</keyword>
<organism evidence="3 4">
    <name type="scientific">Massariosphaeria phaeospora</name>
    <dbReference type="NCBI Taxonomy" id="100035"/>
    <lineage>
        <taxon>Eukaryota</taxon>
        <taxon>Fungi</taxon>
        <taxon>Dikarya</taxon>
        <taxon>Ascomycota</taxon>
        <taxon>Pezizomycotina</taxon>
        <taxon>Dothideomycetes</taxon>
        <taxon>Pleosporomycetidae</taxon>
        <taxon>Pleosporales</taxon>
        <taxon>Pleosporales incertae sedis</taxon>
        <taxon>Massariosphaeria</taxon>
    </lineage>
</organism>